<dbReference type="InterPro" id="IPR003593">
    <property type="entry name" value="AAA+_ATPase"/>
</dbReference>
<evidence type="ECO:0000256" key="2">
    <source>
        <dbReference type="SAM" id="Phobius"/>
    </source>
</evidence>
<comment type="caution">
    <text evidence="4">The sequence shown here is derived from an EMBL/GenBank/DDBJ whole genome shotgun (WGS) entry which is preliminary data.</text>
</comment>
<feature type="domain" description="AAA+ ATPase" evidence="3">
    <location>
        <begin position="1039"/>
        <end position="1169"/>
    </location>
</feature>
<keyword evidence="2" id="KW-0812">Transmembrane</keyword>
<dbReference type="Gene3D" id="3.40.50.300">
    <property type="entry name" value="P-loop containing nucleotide triphosphate hydrolases"/>
    <property type="match status" value="1"/>
</dbReference>
<keyword evidence="5" id="KW-1185">Reference proteome</keyword>
<feature type="compositionally biased region" description="Basic and acidic residues" evidence="1">
    <location>
        <begin position="168"/>
        <end position="179"/>
    </location>
</feature>
<evidence type="ECO:0000259" key="3">
    <source>
        <dbReference type="SMART" id="SM00382"/>
    </source>
</evidence>
<dbReference type="SMART" id="SM00382">
    <property type="entry name" value="AAA"/>
    <property type="match status" value="1"/>
</dbReference>
<dbReference type="InterPro" id="IPR054289">
    <property type="entry name" value="DUF7025"/>
</dbReference>
<dbReference type="Pfam" id="PF22942">
    <property type="entry name" value="DUF7025"/>
    <property type="match status" value="1"/>
</dbReference>
<evidence type="ECO:0000313" key="5">
    <source>
        <dbReference type="Proteomes" id="UP000822688"/>
    </source>
</evidence>
<dbReference type="PANTHER" id="PTHR46411:SF3">
    <property type="entry name" value="AAA+ ATPASE DOMAIN-CONTAINING PROTEIN"/>
    <property type="match status" value="1"/>
</dbReference>
<evidence type="ECO:0000313" key="4">
    <source>
        <dbReference type="EMBL" id="KAG0564950.1"/>
    </source>
</evidence>
<name>A0A8T0H0V3_CERPU</name>
<evidence type="ECO:0000256" key="1">
    <source>
        <dbReference type="SAM" id="MobiDB-lite"/>
    </source>
</evidence>
<reference evidence="4" key="1">
    <citation type="submission" date="2020-06" db="EMBL/GenBank/DDBJ databases">
        <title>WGS assembly of Ceratodon purpureus strain R40.</title>
        <authorList>
            <person name="Carey S.B."/>
            <person name="Jenkins J."/>
            <person name="Shu S."/>
            <person name="Lovell J.T."/>
            <person name="Sreedasyam A."/>
            <person name="Maumus F."/>
            <person name="Tiley G.P."/>
            <person name="Fernandez-Pozo N."/>
            <person name="Barry K."/>
            <person name="Chen C."/>
            <person name="Wang M."/>
            <person name="Lipzen A."/>
            <person name="Daum C."/>
            <person name="Saski C.A."/>
            <person name="Payton A.C."/>
            <person name="Mcbreen J.C."/>
            <person name="Conrad R.E."/>
            <person name="Kollar L.M."/>
            <person name="Olsson S."/>
            <person name="Huttunen S."/>
            <person name="Landis J.B."/>
            <person name="Wickett N.J."/>
            <person name="Johnson M.G."/>
            <person name="Rensing S.A."/>
            <person name="Grimwood J."/>
            <person name="Schmutz J."/>
            <person name="Mcdaniel S.F."/>
        </authorList>
    </citation>
    <scope>NUCLEOTIDE SEQUENCE</scope>
    <source>
        <strain evidence="4">R40</strain>
    </source>
</reference>
<keyword evidence="2" id="KW-1133">Transmembrane helix</keyword>
<dbReference type="Proteomes" id="UP000822688">
    <property type="component" value="Chromosome 8"/>
</dbReference>
<dbReference type="PANTHER" id="PTHR46411">
    <property type="entry name" value="FAMILY ATPASE, PUTATIVE-RELATED"/>
    <property type="match status" value="1"/>
</dbReference>
<feature type="compositionally biased region" description="Low complexity" evidence="1">
    <location>
        <begin position="226"/>
        <end position="237"/>
    </location>
</feature>
<dbReference type="GO" id="GO:0005524">
    <property type="term" value="F:ATP binding"/>
    <property type="evidence" value="ECO:0007669"/>
    <property type="project" value="InterPro"/>
</dbReference>
<keyword evidence="2" id="KW-0472">Membrane</keyword>
<dbReference type="GO" id="GO:0016887">
    <property type="term" value="F:ATP hydrolysis activity"/>
    <property type="evidence" value="ECO:0007669"/>
    <property type="project" value="InterPro"/>
</dbReference>
<feature type="compositionally biased region" description="Basic and acidic residues" evidence="1">
    <location>
        <begin position="131"/>
        <end position="144"/>
    </location>
</feature>
<dbReference type="InterPro" id="IPR003959">
    <property type="entry name" value="ATPase_AAA_core"/>
</dbReference>
<accession>A0A8T0H0V3</accession>
<protein>
    <recommendedName>
        <fullName evidence="3">AAA+ ATPase domain-containing protein</fullName>
    </recommendedName>
</protein>
<feature type="compositionally biased region" description="Basic and acidic residues" evidence="1">
    <location>
        <begin position="569"/>
        <end position="578"/>
    </location>
</feature>
<dbReference type="InterPro" id="IPR027417">
    <property type="entry name" value="P-loop_NTPase"/>
</dbReference>
<dbReference type="EMBL" id="CM026429">
    <property type="protein sequence ID" value="KAG0564950.1"/>
    <property type="molecule type" value="Genomic_DNA"/>
</dbReference>
<feature type="transmembrane region" description="Helical" evidence="2">
    <location>
        <begin position="458"/>
        <end position="477"/>
    </location>
</feature>
<dbReference type="Pfam" id="PF00004">
    <property type="entry name" value="AAA"/>
    <property type="match status" value="1"/>
</dbReference>
<gene>
    <name evidence="4" type="ORF">KC19_8G152100</name>
</gene>
<feature type="transmembrane region" description="Helical" evidence="2">
    <location>
        <begin position="44"/>
        <end position="66"/>
    </location>
</feature>
<feature type="region of interest" description="Disordered" evidence="1">
    <location>
        <begin position="551"/>
        <end position="578"/>
    </location>
</feature>
<organism evidence="4 5">
    <name type="scientific">Ceratodon purpureus</name>
    <name type="common">Fire moss</name>
    <name type="synonym">Dicranum purpureum</name>
    <dbReference type="NCBI Taxonomy" id="3225"/>
    <lineage>
        <taxon>Eukaryota</taxon>
        <taxon>Viridiplantae</taxon>
        <taxon>Streptophyta</taxon>
        <taxon>Embryophyta</taxon>
        <taxon>Bryophyta</taxon>
        <taxon>Bryophytina</taxon>
        <taxon>Bryopsida</taxon>
        <taxon>Dicranidae</taxon>
        <taxon>Pseudoditrichales</taxon>
        <taxon>Ditrichaceae</taxon>
        <taxon>Ceratodon</taxon>
    </lineage>
</organism>
<proteinExistence type="predicted"/>
<dbReference type="SUPFAM" id="SSF52540">
    <property type="entry name" value="P-loop containing nucleoside triphosphate hydrolases"/>
    <property type="match status" value="1"/>
</dbReference>
<sequence length="1283" mass="145945">MEDPDVGTKARKLSDGDSSMKTRVNTFFLNEAYGSFFLNMIADVVVRCMCAILLPLLGCCLAFGCCRKGKKRKEGFSKRQLQQLSDIWEERGRAIWVSEFAKLLEADHSHSAAESENPTSTSSTSQNLKSHGSEVLDNFSRDGDDNIVPDAVSHSPKLNGYVDQIQTPEKRPLKADVRKRPNGVIKQLQTDSDGRFVKHGDTPGGMMSGEAASTLTSEKLSVEPRSGSTSSSGGSTTGISTGVLGCAQYEHILDIPVVAVLPSSASLESGDALKGIFKVKLAIKFIQDMCSSRILQAWVKPTGENLRALRDLAVEGMKIDKEFTLQIDRFFMFHCKDNPEEPVLLSLRDVEVPTILQAEYVAGVLTIKGHYLEGAEIRAATLDEYLILHPEKQEKGNEIEKSPEIEEWRCTNLLLPAKLDKVYVFASKKVCIQKEYVTVRSESSPLIDNTISTVMREWIPAAILILFTFLNLLQLMATVMNFSMILQFPQLWLPHLTPGLVIYILQMLPSSVETGIQSLVNQLKIFFAIFKFRPLLESTFTKRMNANSIETANSIERDSQSSSSINAKHIGDKGMEEKRKDLTRHQGTGNQSPIDLDWKWMTLKQKYSNSMEDWVTLPTKSTKKELETLPPFEVIYRVNRRIFNLYSEFERKGTDSGSTSVFVKIFSKGLQIILQKLIPRHLIVFEECAEIEAKYIFQVYLQGALNKTMDFDAIISNDVLSGEVINLKTLQLHIFHLIRFIESEFETTILQHQKMINTGVISWDMLWTLFQENEKVIYYCDLSKEELCGKVLSSQYIRGEANSKQIRPSFFIELEVWDYDCLSYEPKIINRKISEFFQERNISSLDVQPIKLQKDVAKTETFFLNRGKMYHKLVLSTERQFMEYKGTMFWSFIDKFRYRGTFPAAHRESMDGRVMIDQGSYAKMKSHRYMGTAQPANGWMQGSLERDKNLPTEDDANLQFAPTIVYGFSFPLRKWGCFLIPQLEEITFSPTAFDTLVMKEEQTKKMLLAMTEHFIKRPKQRSTTKERVGSVDPLPNKGKGSIILLHGPPGTGKTLTVEALAEKMECPLWQLSVSTLKMKPKKLEIRLMKKFEIAALWGAIMLLDEADVYLSPRNYSPLAPDASKGNALTGVFLRILEYYKGILFLTTNQINHFEPAIYSRISLFVKYEEFDLEQRRQLWNNFMKRAGIENVTSTFWKEVLPIQLNGRVIRNIVSNAEILCEGQGKQLNEDYVLESLRVMTHVTIRSLFSIEEKGDERDGQDSMSLGGSLNIHHQWSVSDNQSA</sequence>
<feature type="region of interest" description="Disordered" evidence="1">
    <location>
        <begin position="194"/>
        <end position="237"/>
    </location>
</feature>
<feature type="region of interest" description="Disordered" evidence="1">
    <location>
        <begin position="108"/>
        <end position="182"/>
    </location>
</feature>